<gene>
    <name evidence="6" type="ORF">AB0L03_20100</name>
</gene>
<evidence type="ECO:0000256" key="3">
    <source>
        <dbReference type="ARBA" id="ARBA00022801"/>
    </source>
</evidence>
<dbReference type="PROSITE" id="PS00893">
    <property type="entry name" value="NUDIX_BOX"/>
    <property type="match status" value="1"/>
</dbReference>
<protein>
    <submittedName>
        <fullName evidence="6">NUDIX domain-containing protein</fullName>
    </submittedName>
</protein>
<dbReference type="InterPro" id="IPR000086">
    <property type="entry name" value="NUDIX_hydrolase_dom"/>
</dbReference>
<dbReference type="SUPFAM" id="SSF55811">
    <property type="entry name" value="Nudix"/>
    <property type="match status" value="1"/>
</dbReference>
<dbReference type="RefSeq" id="WP_366088934.1">
    <property type="nucleotide sequence ID" value="NZ_JBFASG010000019.1"/>
</dbReference>
<dbReference type="Pfam" id="PF00293">
    <property type="entry name" value="NUDIX"/>
    <property type="match status" value="1"/>
</dbReference>
<reference evidence="6 7" key="1">
    <citation type="submission" date="2024-06" db="EMBL/GenBank/DDBJ databases">
        <title>The Natural Products Discovery Center: Release of the First 8490 Sequenced Strains for Exploring Actinobacteria Biosynthetic Diversity.</title>
        <authorList>
            <person name="Kalkreuter E."/>
            <person name="Kautsar S.A."/>
            <person name="Yang D."/>
            <person name="Bader C.D."/>
            <person name="Teijaro C.N."/>
            <person name="Fluegel L."/>
            <person name="Davis C.M."/>
            <person name="Simpson J.R."/>
            <person name="Lauterbach L."/>
            <person name="Steele A.D."/>
            <person name="Gui C."/>
            <person name="Meng S."/>
            <person name="Li G."/>
            <person name="Viehrig K."/>
            <person name="Ye F."/>
            <person name="Su P."/>
            <person name="Kiefer A.F."/>
            <person name="Nichols A."/>
            <person name="Cepeda A.J."/>
            <person name="Yan W."/>
            <person name="Fan B."/>
            <person name="Jiang Y."/>
            <person name="Adhikari A."/>
            <person name="Zheng C.-J."/>
            <person name="Schuster L."/>
            <person name="Cowan T.M."/>
            <person name="Smanski M.J."/>
            <person name="Chevrette M.G."/>
            <person name="De Carvalho L.P.S."/>
            <person name="Shen B."/>
        </authorList>
    </citation>
    <scope>NUCLEOTIDE SEQUENCE [LARGE SCALE GENOMIC DNA]</scope>
    <source>
        <strain evidence="6 7">NPDC053791</strain>
    </source>
</reference>
<dbReference type="PRINTS" id="PR00502">
    <property type="entry name" value="NUDIXFAMILY"/>
</dbReference>
<accession>A0ABV3IZ88</accession>
<dbReference type="PROSITE" id="PS51462">
    <property type="entry name" value="NUDIX"/>
    <property type="match status" value="1"/>
</dbReference>
<keyword evidence="7" id="KW-1185">Reference proteome</keyword>
<dbReference type="Gene3D" id="3.90.79.10">
    <property type="entry name" value="Nucleoside Triphosphate Pyrophosphohydrolase"/>
    <property type="match status" value="1"/>
</dbReference>
<organism evidence="6 7">
    <name type="scientific">Streptomyces roseoverticillatus</name>
    <dbReference type="NCBI Taxonomy" id="66429"/>
    <lineage>
        <taxon>Bacteria</taxon>
        <taxon>Bacillati</taxon>
        <taxon>Actinomycetota</taxon>
        <taxon>Actinomycetes</taxon>
        <taxon>Kitasatosporales</taxon>
        <taxon>Streptomycetaceae</taxon>
        <taxon>Streptomyces</taxon>
    </lineage>
</organism>
<comment type="cofactor">
    <cofactor evidence="1">
        <name>Mg(2+)</name>
        <dbReference type="ChEBI" id="CHEBI:18420"/>
    </cofactor>
</comment>
<name>A0ABV3IZ88_9ACTN</name>
<dbReference type="InterPro" id="IPR015797">
    <property type="entry name" value="NUDIX_hydrolase-like_dom_sf"/>
</dbReference>
<dbReference type="PANTHER" id="PTHR43046">
    <property type="entry name" value="GDP-MANNOSE MANNOSYL HYDROLASE"/>
    <property type="match status" value="1"/>
</dbReference>
<evidence type="ECO:0000256" key="2">
    <source>
        <dbReference type="ARBA" id="ARBA00005582"/>
    </source>
</evidence>
<dbReference type="Proteomes" id="UP001552479">
    <property type="component" value="Unassembled WGS sequence"/>
</dbReference>
<dbReference type="EMBL" id="JBFASG010000019">
    <property type="protein sequence ID" value="MEV4925106.1"/>
    <property type="molecule type" value="Genomic_DNA"/>
</dbReference>
<evidence type="ECO:0000313" key="7">
    <source>
        <dbReference type="Proteomes" id="UP001552479"/>
    </source>
</evidence>
<comment type="caution">
    <text evidence="6">The sequence shown here is derived from an EMBL/GenBank/DDBJ whole genome shotgun (WGS) entry which is preliminary data.</text>
</comment>
<dbReference type="PANTHER" id="PTHR43046:SF2">
    <property type="entry name" value="8-OXO-DGTP DIPHOSPHATASE-RELATED"/>
    <property type="match status" value="1"/>
</dbReference>
<comment type="similarity">
    <text evidence="2 4">Belongs to the Nudix hydrolase family.</text>
</comment>
<evidence type="ECO:0000256" key="4">
    <source>
        <dbReference type="RuleBase" id="RU003476"/>
    </source>
</evidence>
<feature type="domain" description="Nudix hydrolase" evidence="5">
    <location>
        <begin position="73"/>
        <end position="200"/>
    </location>
</feature>
<evidence type="ECO:0000256" key="1">
    <source>
        <dbReference type="ARBA" id="ARBA00001946"/>
    </source>
</evidence>
<dbReference type="InterPro" id="IPR020476">
    <property type="entry name" value="Nudix_hydrolase"/>
</dbReference>
<evidence type="ECO:0000313" key="6">
    <source>
        <dbReference type="EMBL" id="MEV4925106.1"/>
    </source>
</evidence>
<keyword evidence="3 4" id="KW-0378">Hydrolase</keyword>
<sequence>MGEQPRSAREPNLLALTEELRAIGELGAVLAEKAEDRERFQRVLGIAETLVSGDWTGPVRPPADVTEQWFHVSPLMSADCAAFDASGRMLLVKRNDNGLWALPGGLVEVGETPADAATREAWEEVGLQAEVVRLIGLYDSRSTGTDTPFQVVHLVYECRVTDADRLHVSEETDDFGWFSRDRVAPLSPGHEVRVRDAFMMRAGTLAQQSIC</sequence>
<proteinExistence type="inferred from homology"/>
<dbReference type="InterPro" id="IPR020084">
    <property type="entry name" value="NUDIX_hydrolase_CS"/>
</dbReference>
<evidence type="ECO:0000259" key="5">
    <source>
        <dbReference type="PROSITE" id="PS51462"/>
    </source>
</evidence>